<comment type="function">
    <text evidence="1">Catalyzes the NADPH-dependent reduction of beta-ketoacyl-ACP substrates to beta-hydroxyacyl-ACP products, the first reductive step in the elongation cycle of fatty acid biosynthesis.</text>
</comment>
<dbReference type="NCBIfam" id="NF009466">
    <property type="entry name" value="PRK12826.1-2"/>
    <property type="match status" value="1"/>
</dbReference>
<evidence type="ECO:0000256" key="3">
    <source>
        <dbReference type="ARBA" id="ARBA00017650"/>
    </source>
</evidence>
<dbReference type="InterPro" id="IPR057326">
    <property type="entry name" value="KR_dom"/>
</dbReference>
<evidence type="ECO:0000256" key="1">
    <source>
        <dbReference type="ARBA" id="ARBA00002607"/>
    </source>
</evidence>
<dbReference type="PROSITE" id="PS00061">
    <property type="entry name" value="ADH_SHORT"/>
    <property type="match status" value="1"/>
</dbReference>
<comment type="similarity">
    <text evidence="2">Belongs to the short-chain dehydrogenases/reductases (SDR) family.</text>
</comment>
<dbReference type="PANTHER" id="PTHR42879">
    <property type="entry name" value="3-OXOACYL-(ACYL-CARRIER-PROTEIN) REDUCTASE"/>
    <property type="match status" value="1"/>
</dbReference>
<dbReference type="EMBL" id="JH597773">
    <property type="protein sequence ID" value="EHQ07242.1"/>
    <property type="molecule type" value="Genomic_DNA"/>
</dbReference>
<dbReference type="Pfam" id="PF13561">
    <property type="entry name" value="adh_short_C2"/>
    <property type="match status" value="1"/>
</dbReference>
<dbReference type="HOGENOM" id="CLU_010194_1_3_12"/>
<dbReference type="NCBIfam" id="NF005559">
    <property type="entry name" value="PRK07231.1"/>
    <property type="match status" value="1"/>
</dbReference>
<dbReference type="InterPro" id="IPR050259">
    <property type="entry name" value="SDR"/>
</dbReference>
<name>H2CKZ8_9LEPT</name>
<keyword evidence="10" id="KW-1185">Reference proteome</keyword>
<evidence type="ECO:0000256" key="5">
    <source>
        <dbReference type="ARBA" id="ARBA00023002"/>
    </source>
</evidence>
<evidence type="ECO:0000256" key="2">
    <source>
        <dbReference type="ARBA" id="ARBA00006484"/>
    </source>
</evidence>
<organism evidence="9 10">
    <name type="scientific">Leptonema illini DSM 21528</name>
    <dbReference type="NCBI Taxonomy" id="929563"/>
    <lineage>
        <taxon>Bacteria</taxon>
        <taxon>Pseudomonadati</taxon>
        <taxon>Spirochaetota</taxon>
        <taxon>Spirochaetia</taxon>
        <taxon>Leptospirales</taxon>
        <taxon>Leptospiraceae</taxon>
        <taxon>Leptonema</taxon>
    </lineage>
</organism>
<dbReference type="Proteomes" id="UP000005737">
    <property type="component" value="Unassembled WGS sequence"/>
</dbReference>
<keyword evidence="4" id="KW-0521">NADP</keyword>
<dbReference type="SUPFAM" id="SSF51735">
    <property type="entry name" value="NAD(P)-binding Rossmann-fold domains"/>
    <property type="match status" value="1"/>
</dbReference>
<feature type="domain" description="Ketoreductase" evidence="8">
    <location>
        <begin position="45"/>
        <end position="259"/>
    </location>
</feature>
<evidence type="ECO:0000256" key="7">
    <source>
        <dbReference type="ARBA" id="ARBA00048508"/>
    </source>
</evidence>
<evidence type="ECO:0000256" key="6">
    <source>
        <dbReference type="ARBA" id="ARBA00029899"/>
    </source>
</evidence>
<dbReference type="InterPro" id="IPR002347">
    <property type="entry name" value="SDR_fam"/>
</dbReference>
<dbReference type="InterPro" id="IPR020904">
    <property type="entry name" value="Sc_DH/Rdtase_CS"/>
</dbReference>
<evidence type="ECO:0000313" key="9">
    <source>
        <dbReference type="EMBL" id="EHQ07242.1"/>
    </source>
</evidence>
<evidence type="ECO:0000256" key="4">
    <source>
        <dbReference type="ARBA" id="ARBA00022857"/>
    </source>
</evidence>
<dbReference type="SMART" id="SM00822">
    <property type="entry name" value="PKS_KR"/>
    <property type="match status" value="1"/>
</dbReference>
<dbReference type="GO" id="GO:0032787">
    <property type="term" value="P:monocarboxylic acid metabolic process"/>
    <property type="evidence" value="ECO:0007669"/>
    <property type="project" value="UniProtKB-ARBA"/>
</dbReference>
<protein>
    <recommendedName>
        <fullName evidence="3">3-oxoacyl-[acyl-carrier-protein] reductase FabG</fullName>
    </recommendedName>
    <alternativeName>
        <fullName evidence="6">Beta-ketoacyl-ACP reductase</fullName>
    </alternativeName>
</protein>
<dbReference type="AlphaFoldDB" id="H2CKZ8"/>
<dbReference type="CDD" id="cd05333">
    <property type="entry name" value="BKR_SDR_c"/>
    <property type="match status" value="1"/>
</dbReference>
<reference evidence="9 10" key="1">
    <citation type="submission" date="2011-10" db="EMBL/GenBank/DDBJ databases">
        <title>The Improved High-Quality Draft genome of Leptonema illini DSM 21528.</title>
        <authorList>
            <consortium name="US DOE Joint Genome Institute (JGI-PGF)"/>
            <person name="Lucas S."/>
            <person name="Copeland A."/>
            <person name="Lapidus A."/>
            <person name="Glavina del Rio T."/>
            <person name="Dalin E."/>
            <person name="Tice H."/>
            <person name="Bruce D."/>
            <person name="Goodwin L."/>
            <person name="Pitluck S."/>
            <person name="Peters L."/>
            <person name="Mikhailova N."/>
            <person name="Held B."/>
            <person name="Kyrpides N."/>
            <person name="Mavromatis K."/>
            <person name="Ivanova N."/>
            <person name="Markowitz V."/>
            <person name="Cheng J.-F."/>
            <person name="Hugenholtz P."/>
            <person name="Woyke T."/>
            <person name="Wu D."/>
            <person name="Gronow S."/>
            <person name="Wellnitz S."/>
            <person name="Brambilla E.-M."/>
            <person name="Klenk H.-P."/>
            <person name="Eisen J.A."/>
        </authorList>
    </citation>
    <scope>NUCLEOTIDE SEQUENCE [LARGE SCALE GENOMIC DNA]</scope>
    <source>
        <strain evidence="9 10">DSM 21528</strain>
    </source>
</reference>
<dbReference type="PRINTS" id="PR00080">
    <property type="entry name" value="SDRFAMILY"/>
</dbReference>
<gene>
    <name evidence="9" type="ORF">Lepil_2569</name>
</gene>
<evidence type="ECO:0000313" key="10">
    <source>
        <dbReference type="Proteomes" id="UP000005737"/>
    </source>
</evidence>
<evidence type="ECO:0000259" key="8">
    <source>
        <dbReference type="SMART" id="SM00822"/>
    </source>
</evidence>
<accession>H2CKZ8</accession>
<dbReference type="Gene3D" id="3.40.50.720">
    <property type="entry name" value="NAD(P)-binding Rossmann-like Domain"/>
    <property type="match status" value="1"/>
</dbReference>
<dbReference type="GO" id="GO:0004316">
    <property type="term" value="F:3-oxoacyl-[acyl-carrier-protein] reductase (NADPH) activity"/>
    <property type="evidence" value="ECO:0007669"/>
    <property type="project" value="UniProtKB-EC"/>
</dbReference>
<sequence>MKGDPYYDGVTIWRRVQFKRSFEKELCPSFAFSFCDMSEKPFQGKTALVTGSARGIGRAIAEDLAAWGANQVILDVKQEDCDRTAKEIAETYGVKTIGIACNVINSADVDAAAERVKNEFGGLDFLVNNAGILRDNLLLRMKEEEWDVVMDVNLKGPFLVTKAFLSMLMKAKSGGRVVNISSISGLLGQAGQANYASSKSGLIGFTKVVAREYAKKGLLCNAICPGYVRTDLTDALPDAVKEELRKSVPLGRPGEVKDISRVVRFLCSDDAGFITGNVIRVDGGTVIGM</sequence>
<dbReference type="STRING" id="183.GCA_002009735_03822"/>
<keyword evidence="5 9" id="KW-0560">Oxidoreductase</keyword>
<comment type="catalytic activity">
    <reaction evidence="7">
        <text>a (3R)-hydroxyacyl-[ACP] + NADP(+) = a 3-oxoacyl-[ACP] + NADPH + H(+)</text>
        <dbReference type="Rhea" id="RHEA:17397"/>
        <dbReference type="Rhea" id="RHEA-COMP:9916"/>
        <dbReference type="Rhea" id="RHEA-COMP:9945"/>
        <dbReference type="ChEBI" id="CHEBI:15378"/>
        <dbReference type="ChEBI" id="CHEBI:57783"/>
        <dbReference type="ChEBI" id="CHEBI:58349"/>
        <dbReference type="ChEBI" id="CHEBI:78776"/>
        <dbReference type="ChEBI" id="CHEBI:78827"/>
        <dbReference type="EC" id="1.1.1.100"/>
    </reaction>
</comment>
<dbReference type="FunFam" id="3.40.50.720:FF:000115">
    <property type="entry name" value="3-oxoacyl-[acyl-carrier-protein] reductase FabG"/>
    <property type="match status" value="1"/>
</dbReference>
<dbReference type="InterPro" id="IPR036291">
    <property type="entry name" value="NAD(P)-bd_dom_sf"/>
</dbReference>
<dbReference type="PRINTS" id="PR00081">
    <property type="entry name" value="GDHRDH"/>
</dbReference>
<dbReference type="PANTHER" id="PTHR42879:SF2">
    <property type="entry name" value="3-OXOACYL-[ACYL-CARRIER-PROTEIN] REDUCTASE FABG"/>
    <property type="match status" value="1"/>
</dbReference>
<proteinExistence type="inferred from homology"/>